<keyword evidence="3 5" id="KW-1133">Transmembrane helix</keyword>
<keyword evidence="5" id="KW-1003">Cell membrane</keyword>
<dbReference type="PANTHER" id="PTHR30371:SF0">
    <property type="entry name" value="SEC-INDEPENDENT PROTEIN TRANSLOCASE PROTEIN TATC, CHLOROPLASTIC-RELATED"/>
    <property type="match status" value="1"/>
</dbReference>
<protein>
    <recommendedName>
        <fullName evidence="5">Sec-independent protein translocase protein TatC</fullName>
    </recommendedName>
</protein>
<accession>A0ABU3NQV8</accession>
<evidence type="ECO:0000256" key="4">
    <source>
        <dbReference type="ARBA" id="ARBA00023136"/>
    </source>
</evidence>
<dbReference type="NCBIfam" id="TIGR00945">
    <property type="entry name" value="tatC"/>
    <property type="match status" value="1"/>
</dbReference>
<feature type="transmembrane region" description="Helical" evidence="5">
    <location>
        <begin position="38"/>
        <end position="60"/>
    </location>
</feature>
<comment type="subcellular location">
    <subcellularLocation>
        <location evidence="5">Cell membrane</location>
        <topology evidence="5">Multi-pass membrane protein</topology>
    </subcellularLocation>
    <subcellularLocation>
        <location evidence="1">Membrane</location>
        <topology evidence="1">Multi-pass membrane protein</topology>
    </subcellularLocation>
</comment>
<feature type="transmembrane region" description="Helical" evidence="5">
    <location>
        <begin position="80"/>
        <end position="106"/>
    </location>
</feature>
<comment type="subunit">
    <text evidence="5">Forms a complex with TatA.</text>
</comment>
<comment type="caution">
    <text evidence="6">The sequence shown here is derived from an EMBL/GenBank/DDBJ whole genome shotgun (WGS) entry which is preliminary data.</text>
</comment>
<feature type="transmembrane region" description="Helical" evidence="5">
    <location>
        <begin position="118"/>
        <end position="142"/>
    </location>
</feature>
<evidence type="ECO:0000256" key="1">
    <source>
        <dbReference type="ARBA" id="ARBA00004141"/>
    </source>
</evidence>
<reference evidence="6 7" key="1">
    <citation type="submission" date="2023-07" db="EMBL/GenBank/DDBJ databases">
        <title>Novel species of Thermanaerothrix with wide hydrolytic capabilities.</title>
        <authorList>
            <person name="Zayulina K.S."/>
            <person name="Podosokorskaya O.A."/>
            <person name="Elcheninov A.G."/>
        </authorList>
    </citation>
    <scope>NUCLEOTIDE SEQUENCE [LARGE SCALE GENOMIC DNA]</scope>
    <source>
        <strain evidence="6 7">4228-RoL</strain>
    </source>
</reference>
<feature type="transmembrane region" description="Helical" evidence="5">
    <location>
        <begin position="162"/>
        <end position="187"/>
    </location>
</feature>
<keyword evidence="5" id="KW-0811">Translocation</keyword>
<comment type="function">
    <text evidence="5">Part of the twin-arginine translocation (Tat) system that transports large folded proteins containing a characteristic twin-arginine motif in their signal peptide across membranes.</text>
</comment>
<keyword evidence="7" id="KW-1185">Reference proteome</keyword>
<organism evidence="6 7">
    <name type="scientific">Thermanaerothrix solaris</name>
    <dbReference type="NCBI Taxonomy" id="3058434"/>
    <lineage>
        <taxon>Bacteria</taxon>
        <taxon>Bacillati</taxon>
        <taxon>Chloroflexota</taxon>
        <taxon>Anaerolineae</taxon>
        <taxon>Anaerolineales</taxon>
        <taxon>Anaerolineaceae</taxon>
        <taxon>Thermanaerothrix</taxon>
    </lineage>
</organism>
<keyword evidence="5" id="KW-0813">Transport</keyword>
<dbReference type="PANTHER" id="PTHR30371">
    <property type="entry name" value="SEC-INDEPENDENT PROTEIN TRANSLOCASE PROTEIN TATC"/>
    <property type="match status" value="1"/>
</dbReference>
<dbReference type="Proteomes" id="UP001254165">
    <property type="component" value="Unassembled WGS sequence"/>
</dbReference>
<feature type="transmembrane region" description="Helical" evidence="5">
    <location>
        <begin position="224"/>
        <end position="246"/>
    </location>
</feature>
<dbReference type="InterPro" id="IPR002033">
    <property type="entry name" value="TatC"/>
</dbReference>
<keyword evidence="2 5" id="KW-0812">Transmembrane</keyword>
<evidence type="ECO:0000256" key="2">
    <source>
        <dbReference type="ARBA" id="ARBA00022692"/>
    </source>
</evidence>
<comment type="similarity">
    <text evidence="5">Belongs to the TatC family.</text>
</comment>
<feature type="transmembrane region" description="Helical" evidence="5">
    <location>
        <begin position="199"/>
        <end position="218"/>
    </location>
</feature>
<evidence type="ECO:0000256" key="5">
    <source>
        <dbReference type="HAMAP-Rule" id="MF_00902"/>
    </source>
</evidence>
<keyword evidence="4 5" id="KW-0472">Membrane</keyword>
<dbReference type="Pfam" id="PF00902">
    <property type="entry name" value="TatC"/>
    <property type="match status" value="1"/>
</dbReference>
<sequence length="251" mass="27430">MATRQETLPPGTETESSPAAMSLWEHLEELRGRLLKGLIALGLTTTVSFAFGERLIAILARPIGGVDKLVSIEVTENIGVFMRVSLLAGFILALPFILYQVVAFILPGLTPRERRGLFTAIPAATVLFVLGVLFAYFVMLPAALPFLISFIGIRTTPRLANYYAFVTNLLFWIGVAFETPLVVYVLARLRLVSPRALAQQWRIAVILIAILAAVITPTPDPVNMTLLMLPLLVLYGLSVLLAFVAVRPSKS</sequence>
<dbReference type="HAMAP" id="MF_00902">
    <property type="entry name" value="TatC"/>
    <property type="match status" value="1"/>
</dbReference>
<gene>
    <name evidence="5 6" type="primary">tatC</name>
    <name evidence="6" type="ORF">QYE77_09195</name>
</gene>
<name>A0ABU3NQV8_9CHLR</name>
<keyword evidence="5" id="KW-0653">Protein transport</keyword>
<dbReference type="PRINTS" id="PR01840">
    <property type="entry name" value="TATCFAMILY"/>
</dbReference>
<dbReference type="RefSeq" id="WP_315625101.1">
    <property type="nucleotide sequence ID" value="NZ_JAUHMF010000002.1"/>
</dbReference>
<evidence type="ECO:0000256" key="3">
    <source>
        <dbReference type="ARBA" id="ARBA00022989"/>
    </source>
</evidence>
<proteinExistence type="inferred from homology"/>
<evidence type="ECO:0000313" key="6">
    <source>
        <dbReference type="EMBL" id="MDT8898442.1"/>
    </source>
</evidence>
<dbReference type="EMBL" id="JAUHMF010000002">
    <property type="protein sequence ID" value="MDT8898442.1"/>
    <property type="molecule type" value="Genomic_DNA"/>
</dbReference>
<evidence type="ECO:0000313" key="7">
    <source>
        <dbReference type="Proteomes" id="UP001254165"/>
    </source>
</evidence>